<gene>
    <name evidence="11" type="ORF">FYJ66_03345</name>
</gene>
<accession>A0A6A8MBG4</accession>
<dbReference type="SMART" id="SM00382">
    <property type="entry name" value="AAA"/>
    <property type="match status" value="2"/>
</dbReference>
<dbReference type="NCBIfam" id="NF010167">
    <property type="entry name" value="PRK13648.1"/>
    <property type="match status" value="2"/>
</dbReference>
<evidence type="ECO:0000259" key="10">
    <source>
        <dbReference type="PROSITE" id="PS50893"/>
    </source>
</evidence>
<evidence type="ECO:0000256" key="5">
    <source>
        <dbReference type="ARBA" id="ARBA00022840"/>
    </source>
</evidence>
<keyword evidence="4 8" id="KW-0547">Nucleotide-binding</keyword>
<dbReference type="InterPro" id="IPR027417">
    <property type="entry name" value="P-loop_NTPase"/>
</dbReference>
<dbReference type="PANTHER" id="PTHR43553">
    <property type="entry name" value="HEAVY METAL TRANSPORTER"/>
    <property type="match status" value="1"/>
</dbReference>
<dbReference type="GO" id="GO:0043190">
    <property type="term" value="C:ATP-binding cassette (ABC) transporter complex"/>
    <property type="evidence" value="ECO:0007669"/>
    <property type="project" value="TreeGrafter"/>
</dbReference>
<organism evidence="11">
    <name type="scientific">Baileyella intestinalis</name>
    <dbReference type="NCBI Taxonomy" id="2606709"/>
    <lineage>
        <taxon>Bacteria</taxon>
        <taxon>Bacillati</taxon>
        <taxon>Bacillota</taxon>
        <taxon>Clostridia</taxon>
        <taxon>Peptostreptococcales</taxon>
        <taxon>Anaerovoracaceae</taxon>
        <taxon>Baileyella</taxon>
    </lineage>
</organism>
<keyword evidence="7 8" id="KW-0472">Membrane</keyword>
<dbReference type="InterPro" id="IPR003439">
    <property type="entry name" value="ABC_transporter-like_ATP-bd"/>
</dbReference>
<evidence type="ECO:0000256" key="2">
    <source>
        <dbReference type="ARBA" id="ARBA00022448"/>
    </source>
</evidence>
<evidence type="ECO:0000313" key="11">
    <source>
        <dbReference type="EMBL" id="MST68626.1"/>
    </source>
</evidence>
<dbReference type="GO" id="GO:0016887">
    <property type="term" value="F:ATP hydrolysis activity"/>
    <property type="evidence" value="ECO:0007669"/>
    <property type="project" value="InterPro"/>
</dbReference>
<dbReference type="InterPro" id="IPR030947">
    <property type="entry name" value="EcfA_1"/>
</dbReference>
<dbReference type="GO" id="GO:0005524">
    <property type="term" value="F:ATP binding"/>
    <property type="evidence" value="ECO:0007669"/>
    <property type="project" value="UniProtKB-UniRule"/>
</dbReference>
<dbReference type="CDD" id="cd03225">
    <property type="entry name" value="ABC_cobalt_CbiO_domain1"/>
    <property type="match status" value="2"/>
</dbReference>
<dbReference type="NCBIfam" id="TIGR04520">
    <property type="entry name" value="ECF_ATPase_1"/>
    <property type="match status" value="1"/>
</dbReference>
<feature type="domain" description="ABC transporter" evidence="10">
    <location>
        <begin position="378"/>
        <end position="620"/>
    </location>
</feature>
<name>A0A6A8MBG4_9FIRM</name>
<protein>
    <recommendedName>
        <fullName evidence="8">Energy-coupling factor transporter ATP-binding protein EcfA2</fullName>
        <ecNumber evidence="8">7.-.-.-</ecNumber>
    </recommendedName>
</protein>
<evidence type="ECO:0000256" key="8">
    <source>
        <dbReference type="RuleBase" id="RU365104"/>
    </source>
</evidence>
<evidence type="ECO:0000256" key="7">
    <source>
        <dbReference type="ARBA" id="ARBA00023136"/>
    </source>
</evidence>
<dbReference type="EMBL" id="VUNB01000002">
    <property type="protein sequence ID" value="MST68626.1"/>
    <property type="molecule type" value="Genomic_DNA"/>
</dbReference>
<dbReference type="SUPFAM" id="SSF52540">
    <property type="entry name" value="P-loop containing nucleoside triphosphate hydrolases"/>
    <property type="match status" value="2"/>
</dbReference>
<dbReference type="EC" id="7.-.-.-" evidence="8"/>
<reference evidence="11" key="1">
    <citation type="submission" date="2019-09" db="EMBL/GenBank/DDBJ databases">
        <title>In-depth cultivation of the pig gut microbiome towards novel bacterial diversity and tailored functional studies.</title>
        <authorList>
            <person name="Wylensek D."/>
            <person name="Hitch T.C.A."/>
            <person name="Clavel T."/>
        </authorList>
    </citation>
    <scope>NUCLEOTIDE SEQUENCE</scope>
    <source>
        <strain evidence="11">RF-744-FAT-WT-3</strain>
    </source>
</reference>
<dbReference type="AlphaFoldDB" id="A0A6A8MBG4"/>
<evidence type="ECO:0000256" key="4">
    <source>
        <dbReference type="ARBA" id="ARBA00022741"/>
    </source>
</evidence>
<comment type="subcellular location">
    <subcellularLocation>
        <location evidence="1 8">Cell membrane</location>
        <topology evidence="1 8">Peripheral membrane protein</topology>
    </subcellularLocation>
</comment>
<feature type="domain" description="ABC transporter" evidence="10">
    <location>
        <begin position="55"/>
        <end position="297"/>
    </location>
</feature>
<dbReference type="Gene3D" id="3.40.50.300">
    <property type="entry name" value="P-loop containing nucleotide triphosphate hydrolases"/>
    <property type="match status" value="2"/>
</dbReference>
<dbReference type="InterPro" id="IPR017871">
    <property type="entry name" value="ABC_transporter-like_CS"/>
</dbReference>
<dbReference type="InterPro" id="IPR030946">
    <property type="entry name" value="EcfA2"/>
</dbReference>
<dbReference type="InterPro" id="IPR003593">
    <property type="entry name" value="AAA+_ATPase"/>
</dbReference>
<comment type="caution">
    <text evidence="11">The sequence shown here is derived from an EMBL/GenBank/DDBJ whole genome shotgun (WGS) entry which is preliminary data.</text>
</comment>
<dbReference type="PANTHER" id="PTHR43553:SF24">
    <property type="entry name" value="ENERGY-COUPLING FACTOR TRANSPORTER ATP-BINDING PROTEIN ECFA1"/>
    <property type="match status" value="1"/>
</dbReference>
<keyword evidence="2 8" id="KW-0813">Transport</keyword>
<evidence type="ECO:0000256" key="3">
    <source>
        <dbReference type="ARBA" id="ARBA00022475"/>
    </source>
</evidence>
<comment type="subunit">
    <text evidence="8">Forms a stable energy-coupling factor (ECF) transporter complex composed of 2 membrane-embedded substrate-binding proteins (S component), 2 ATP-binding proteins (A component) and 2 transmembrane proteins (T component).</text>
</comment>
<keyword evidence="5 8" id="KW-0067">ATP-binding</keyword>
<dbReference type="GO" id="GO:0042626">
    <property type="term" value="F:ATPase-coupled transmembrane transporter activity"/>
    <property type="evidence" value="ECO:0007669"/>
    <property type="project" value="TreeGrafter"/>
</dbReference>
<sequence length="661" mass="72575">MKSAVSAGTAPFFPNETARCSCFCSLELQGRCYIIKRLIRITKNRRTGVNMSSIISVKDLTFEYSTHDDVSGEERVTRAIDGVSFDVEKGSFVAIAGMNGSGKSTLAKCLNGLLLPSSGDVTVMGYNTRDDETIWDLRSNIAMVFQNPDNQIVSSLVEDDVAFGPENLGIDPAEIRTRVDEALKAVGMYENRRKGAHQLSGGQKQRVAIAGAVAMRPECIVFDEPTAMLDPQGRERVMEIIKRLNGQGITTILITHFMEEAAQAQRIIVMKKGRIFADASPAQLFSENEKLREAGLEKPSAVILKDRLNARGLNIDSTVISGEQLTDWIADQKGLPEGVVIKAGQENDVHDSEAEHGGESGRDKYIEGDRDVNRKWAVRAEHLRYVYAPGLPDETVALDDISFSIPKGAFTGIIGHTGSGKSTLLQHLNGLLHPASGSICIGDTCITDGKAVMTEIRKKVGLVFQYPEYQLFEETVAKDVAFGPKNLGIQGDDLEKVVRRAVEMTGLDYEEVKDRSPFELSGGQKRRVAIAGVLAMEPEVVILDEPTAGLDPAAHREILEMVRHIHETTGNTMIFVSHNMGDIQELADQVLVIDKGRLKYEGSPEEVFSHGQELKEIGLGVPPAMEIMMNLKEKAPEVREKSMTYDEAEAEILRYLEGKAN</sequence>
<comment type="function">
    <text evidence="8">ATP-binding (A) component of a common energy-coupling factor (ECF) ABC-transporter complex.</text>
</comment>
<dbReference type="PROSITE" id="PS50893">
    <property type="entry name" value="ABC_TRANSPORTER_2"/>
    <property type="match status" value="2"/>
</dbReference>
<dbReference type="FunFam" id="3.40.50.300:FF:000224">
    <property type="entry name" value="Energy-coupling factor transporter ATP-binding protein EcfA"/>
    <property type="match status" value="2"/>
</dbReference>
<keyword evidence="3 8" id="KW-1003">Cell membrane</keyword>
<dbReference type="InterPro" id="IPR050095">
    <property type="entry name" value="ECF_ABC_transporter_ATP-bd"/>
</dbReference>
<evidence type="ECO:0000256" key="9">
    <source>
        <dbReference type="SAM" id="MobiDB-lite"/>
    </source>
</evidence>
<dbReference type="Pfam" id="PF00005">
    <property type="entry name" value="ABC_tran"/>
    <property type="match status" value="2"/>
</dbReference>
<feature type="region of interest" description="Disordered" evidence="9">
    <location>
        <begin position="346"/>
        <end position="365"/>
    </location>
</feature>
<evidence type="ECO:0000256" key="1">
    <source>
        <dbReference type="ARBA" id="ARBA00004202"/>
    </source>
</evidence>
<keyword evidence="6" id="KW-1278">Translocase</keyword>
<dbReference type="NCBIfam" id="TIGR04521">
    <property type="entry name" value="ECF_ATPase_2"/>
    <property type="match status" value="1"/>
</dbReference>
<evidence type="ECO:0000256" key="6">
    <source>
        <dbReference type="ARBA" id="ARBA00022967"/>
    </source>
</evidence>
<proteinExistence type="inferred from homology"/>
<dbReference type="InterPro" id="IPR015856">
    <property type="entry name" value="ABC_transpr_CbiO/EcfA_su"/>
</dbReference>
<dbReference type="PROSITE" id="PS00211">
    <property type="entry name" value="ABC_TRANSPORTER_1"/>
    <property type="match status" value="2"/>
</dbReference>
<comment type="similarity">
    <text evidence="8">Belongs to the ABC transporter superfamily. Energy-coupling factor EcfA family.</text>
</comment>